<dbReference type="InterPro" id="IPR015590">
    <property type="entry name" value="Aldehyde_DH_dom"/>
</dbReference>
<keyword evidence="6" id="KW-1185">Reference proteome</keyword>
<dbReference type="InterPro" id="IPR016163">
    <property type="entry name" value="Ald_DH_C"/>
</dbReference>
<evidence type="ECO:0000313" key="6">
    <source>
        <dbReference type="Proteomes" id="UP001501822"/>
    </source>
</evidence>
<dbReference type="Gene3D" id="3.40.309.10">
    <property type="entry name" value="Aldehyde Dehydrogenase, Chain A, domain 2"/>
    <property type="match status" value="1"/>
</dbReference>
<dbReference type="SUPFAM" id="SSF53720">
    <property type="entry name" value="ALDH-like"/>
    <property type="match status" value="1"/>
</dbReference>
<evidence type="ECO:0000259" key="4">
    <source>
        <dbReference type="Pfam" id="PF00171"/>
    </source>
</evidence>
<keyword evidence="3" id="KW-0520">NAD</keyword>
<dbReference type="EMBL" id="BAAABM010000007">
    <property type="protein sequence ID" value="GAA0320251.1"/>
    <property type="molecule type" value="Genomic_DNA"/>
</dbReference>
<evidence type="ECO:0000256" key="2">
    <source>
        <dbReference type="ARBA" id="ARBA00023002"/>
    </source>
</evidence>
<dbReference type="InterPro" id="IPR016161">
    <property type="entry name" value="Ald_DH/histidinol_DH"/>
</dbReference>
<comment type="similarity">
    <text evidence="1">Belongs to the aldehyde dehydrogenase family.</text>
</comment>
<dbReference type="RefSeq" id="WP_252804326.1">
    <property type="nucleotide sequence ID" value="NZ_BAAABM010000007.1"/>
</dbReference>
<name>A0ABP3FNV1_9ACTN</name>
<dbReference type="Proteomes" id="UP001501822">
    <property type="component" value="Unassembled WGS sequence"/>
</dbReference>
<keyword evidence="2" id="KW-0560">Oxidoreductase</keyword>
<accession>A0ABP3FNV1</accession>
<dbReference type="Pfam" id="PF00171">
    <property type="entry name" value="Aldedh"/>
    <property type="match status" value="1"/>
</dbReference>
<feature type="domain" description="Aldehyde dehydrogenase" evidence="4">
    <location>
        <begin position="43"/>
        <end position="385"/>
    </location>
</feature>
<reference evidence="6" key="1">
    <citation type="journal article" date="2019" name="Int. J. Syst. Evol. Microbiol.">
        <title>The Global Catalogue of Microorganisms (GCM) 10K type strain sequencing project: providing services to taxonomists for standard genome sequencing and annotation.</title>
        <authorList>
            <consortium name="The Broad Institute Genomics Platform"/>
            <consortium name="The Broad Institute Genome Sequencing Center for Infectious Disease"/>
            <person name="Wu L."/>
            <person name="Ma J."/>
        </authorList>
    </citation>
    <scope>NUCLEOTIDE SEQUENCE [LARGE SCALE GENOMIC DNA]</scope>
    <source>
        <strain evidence="6">JCM 3146</strain>
    </source>
</reference>
<dbReference type="PANTHER" id="PTHR43720:SF2">
    <property type="entry name" value="2-AMINOMUCONIC SEMIALDEHYDE DEHYDROGENASE"/>
    <property type="match status" value="1"/>
</dbReference>
<evidence type="ECO:0000256" key="3">
    <source>
        <dbReference type="ARBA" id="ARBA00023027"/>
    </source>
</evidence>
<dbReference type="Gene3D" id="3.40.605.10">
    <property type="entry name" value="Aldehyde Dehydrogenase, Chain A, domain 1"/>
    <property type="match status" value="1"/>
</dbReference>
<gene>
    <name evidence="5" type="ORF">GCM10010151_07420</name>
</gene>
<organism evidence="5 6">
    <name type="scientific">Actinoallomurus spadix</name>
    <dbReference type="NCBI Taxonomy" id="79912"/>
    <lineage>
        <taxon>Bacteria</taxon>
        <taxon>Bacillati</taxon>
        <taxon>Actinomycetota</taxon>
        <taxon>Actinomycetes</taxon>
        <taxon>Streptosporangiales</taxon>
        <taxon>Thermomonosporaceae</taxon>
        <taxon>Actinoallomurus</taxon>
    </lineage>
</organism>
<evidence type="ECO:0000256" key="1">
    <source>
        <dbReference type="ARBA" id="ARBA00009986"/>
    </source>
</evidence>
<evidence type="ECO:0000313" key="5">
    <source>
        <dbReference type="EMBL" id="GAA0320251.1"/>
    </source>
</evidence>
<comment type="caution">
    <text evidence="5">The sequence shown here is derived from an EMBL/GenBank/DDBJ whole genome shotgun (WGS) entry which is preliminary data.</text>
</comment>
<proteinExistence type="inferred from homology"/>
<protein>
    <submittedName>
        <fullName evidence="5">Aldehyde dehydrogenase family protein</fullName>
    </submittedName>
</protein>
<sequence length="457" mass="49056">MTEPIFIDALGPNGPYRARNRLGVPDVAGNPLLELSLVPKVYVTRAMAALRKAGTMPQEERLAALRAAGELFATGVVDGMSAADYQYTVSRMSGTPLPIVQRAVRAIARSAAGSYDSAQKARPVGAVNDWRDPKAQEGTAVWIRRGDVFAVHAAGNHPGVHSLWLEAVALGFRVAVRPSRREPLTPYRLISALRASGFGDDQIVMLPTDYAAADEILRQADLSMVYGGQEVIDKYAADTTVLPNGPGRSKILVTADSDWRDHIDMIVDSISHEGGTACVNTTAVFVEGDPAPLAEAIAARLSAIPSLPPEDDKAVLTAYSMPAARKIESYLLAKSAGARAHLGGDGVVDELPDGSAVLRPAVHELDDPFAEQANVELAFPCVWVAPWTRDAGPAVFHDTLVLTAVTKDEKLLDTLLADPTIKNLYIGDHPTYWMTPGVPHDAYLGEFLMRTKAVIRD</sequence>
<dbReference type="PANTHER" id="PTHR43720">
    <property type="entry name" value="2-AMINOMUCONIC SEMIALDEHYDE DEHYDROGENASE"/>
    <property type="match status" value="1"/>
</dbReference>
<dbReference type="InterPro" id="IPR016162">
    <property type="entry name" value="Ald_DH_N"/>
</dbReference>